<comment type="cofactor">
    <cofactor evidence="1">
        <name>[4Fe-4S] cluster</name>
        <dbReference type="ChEBI" id="CHEBI:49883"/>
    </cofactor>
</comment>
<comment type="similarity">
    <text evidence="2">Belongs to the methylthiotransferase family. MiaB subfamily.</text>
</comment>
<dbReference type="GO" id="GO:0051539">
    <property type="term" value="F:4 iron, 4 sulfur cluster binding"/>
    <property type="evidence" value="ECO:0007669"/>
    <property type="project" value="UniProtKB-KW"/>
</dbReference>
<dbReference type="PROSITE" id="PS01278">
    <property type="entry name" value="MTTASE_RADICAL"/>
    <property type="match status" value="1"/>
</dbReference>
<dbReference type="EMBL" id="NNAY01001020">
    <property type="protein sequence ID" value="OXU25465.1"/>
    <property type="molecule type" value="Genomic_DNA"/>
</dbReference>
<feature type="transmembrane region" description="Helical" evidence="11">
    <location>
        <begin position="660"/>
        <end position="679"/>
    </location>
</feature>
<dbReference type="GO" id="GO:0060255">
    <property type="term" value="P:regulation of macromolecule metabolic process"/>
    <property type="evidence" value="ECO:0007669"/>
    <property type="project" value="UniProtKB-ARBA"/>
</dbReference>
<dbReference type="InterPro" id="IPR036291">
    <property type="entry name" value="NAD(P)-bd_dom_sf"/>
</dbReference>
<gene>
    <name evidence="15" type="ORF">TSAR_013294</name>
</gene>
<evidence type="ECO:0000256" key="10">
    <source>
        <dbReference type="SAM" id="MobiDB-lite"/>
    </source>
</evidence>
<dbReference type="InterPro" id="IPR038135">
    <property type="entry name" value="Methylthiotransferase_N_sf"/>
</dbReference>
<dbReference type="GO" id="GO:0005739">
    <property type="term" value="C:mitochondrion"/>
    <property type="evidence" value="ECO:0007669"/>
    <property type="project" value="TreeGrafter"/>
</dbReference>
<dbReference type="Gene3D" id="3.40.50.12160">
    <property type="entry name" value="Methylthiotransferase, N-terminal domain"/>
    <property type="match status" value="1"/>
</dbReference>
<dbReference type="SFLD" id="SFLDG01061">
    <property type="entry name" value="methylthiotransferase"/>
    <property type="match status" value="1"/>
</dbReference>
<dbReference type="PROSITE" id="PS50926">
    <property type="entry name" value="TRAM"/>
    <property type="match status" value="1"/>
</dbReference>
<accession>A0A232F464</accession>
<dbReference type="Gene3D" id="3.40.50.720">
    <property type="entry name" value="NAD(P)-binding Rossmann-like Domain"/>
    <property type="match status" value="1"/>
</dbReference>
<dbReference type="Gene3D" id="3.80.30.20">
    <property type="entry name" value="tm_1862 like domain"/>
    <property type="match status" value="1"/>
</dbReference>
<evidence type="ECO:0000256" key="11">
    <source>
        <dbReference type="SAM" id="Phobius"/>
    </source>
</evidence>
<dbReference type="GO" id="GO:0016616">
    <property type="term" value="F:oxidoreductase activity, acting on the CH-OH group of donors, NAD or NADP as acceptor"/>
    <property type="evidence" value="ECO:0007669"/>
    <property type="project" value="InterPro"/>
</dbReference>
<dbReference type="OrthoDB" id="190098at2759"/>
<dbReference type="PANTHER" id="PTHR43020">
    <property type="entry name" value="CDK5 REGULATORY SUBUNIT-ASSOCIATED PROTEIN 1"/>
    <property type="match status" value="1"/>
</dbReference>
<keyword evidence="3" id="KW-0004">4Fe-4S</keyword>
<feature type="compositionally biased region" description="Acidic residues" evidence="10">
    <location>
        <begin position="1311"/>
        <end position="1325"/>
    </location>
</feature>
<evidence type="ECO:0000256" key="7">
    <source>
        <dbReference type="ARBA" id="ARBA00023014"/>
    </source>
</evidence>
<keyword evidence="5" id="KW-0479">Metal-binding</keyword>
<feature type="region of interest" description="Disordered" evidence="10">
    <location>
        <begin position="1270"/>
        <end position="1360"/>
    </location>
</feature>
<dbReference type="InterPro" id="IPR002792">
    <property type="entry name" value="TRAM_dom"/>
</dbReference>
<feature type="transmembrane region" description="Helical" evidence="11">
    <location>
        <begin position="993"/>
        <end position="1014"/>
    </location>
</feature>
<dbReference type="NCBIfam" id="TIGR00089">
    <property type="entry name" value="MiaB/RimO family radical SAM methylthiotransferase"/>
    <property type="match status" value="1"/>
</dbReference>
<dbReference type="SFLD" id="SFLDF00413">
    <property type="entry name" value="CDK5RAP1"/>
    <property type="match status" value="1"/>
</dbReference>
<organism evidence="15 16">
    <name type="scientific">Trichomalopsis sarcophagae</name>
    <dbReference type="NCBI Taxonomy" id="543379"/>
    <lineage>
        <taxon>Eukaryota</taxon>
        <taxon>Metazoa</taxon>
        <taxon>Ecdysozoa</taxon>
        <taxon>Arthropoda</taxon>
        <taxon>Hexapoda</taxon>
        <taxon>Insecta</taxon>
        <taxon>Pterygota</taxon>
        <taxon>Neoptera</taxon>
        <taxon>Endopterygota</taxon>
        <taxon>Hymenoptera</taxon>
        <taxon>Apocrita</taxon>
        <taxon>Proctotrupomorpha</taxon>
        <taxon>Chalcidoidea</taxon>
        <taxon>Pteromalidae</taxon>
        <taxon>Pteromalinae</taxon>
        <taxon>Trichomalopsis</taxon>
    </lineage>
</organism>
<dbReference type="Gene3D" id="3.90.110.10">
    <property type="entry name" value="Lactate dehydrogenase/glycoside hydrolase, family 4, C-terminal"/>
    <property type="match status" value="1"/>
</dbReference>
<dbReference type="Pfam" id="PF01938">
    <property type="entry name" value="TRAM"/>
    <property type="match status" value="1"/>
</dbReference>
<feature type="transmembrane region" description="Helical" evidence="11">
    <location>
        <begin position="1020"/>
        <end position="1037"/>
    </location>
</feature>
<evidence type="ECO:0000313" key="15">
    <source>
        <dbReference type="EMBL" id="OXU25465.1"/>
    </source>
</evidence>
<dbReference type="FunFam" id="3.40.50.12160:FF:000003">
    <property type="entry name" value="CDK5 regulatory subunit-associated protein 1"/>
    <property type="match status" value="1"/>
</dbReference>
<comment type="function">
    <text evidence="8">Potential regulator of CDK5 activity.</text>
</comment>
<keyword evidence="11" id="KW-1133">Transmembrane helix</keyword>
<evidence type="ECO:0000259" key="13">
    <source>
        <dbReference type="PROSITE" id="PS51449"/>
    </source>
</evidence>
<evidence type="ECO:0000256" key="1">
    <source>
        <dbReference type="ARBA" id="ARBA00001966"/>
    </source>
</evidence>
<dbReference type="NCBIfam" id="TIGR01574">
    <property type="entry name" value="miaB-methiolase"/>
    <property type="match status" value="1"/>
</dbReference>
<dbReference type="InterPro" id="IPR005839">
    <property type="entry name" value="Methylthiotransferase"/>
</dbReference>
<sequence>MNHAKYVIHTLKNNNCLHKNLTYSKCCMHRKYSYHNRFRYFNELSKNIDNVKRIQTISDVPSTLLSASYSSSSLADPNADAGIKENDLANDILENMKTAQIQQKNINSIFYKSHKEAQSGKSLQKKNLTSGPGLGHFLSKPSHSSEVESEKIPYLSPLDGDQQKVYLEVYGCQMNVNDTEVVSAILKKHNYKITRDIMDANVILLVTCAIRENAENKVWNKLKHFRILKEKKVVSKIGLLGCMAERLKHQIIEKEKIVDIIAGPDSYKDLPRLLAISNEHETAINVALSLDETYADVTPVRLNPDSKAAYVSIMRGCDNMCTYCIVPFTRGRERSRPISSILDEVQQLSDQGIKEITLLGQNVNSYRDISESNHYTSADKPQKTNLVKGFNTVYKTKLGGLRFSHLLDKVSLINPEIRIRFTSPHPKDFPDEVIHLIAERPNICKQIHLPAQSGSTDVLTRMRRGYSREAYLDLVYHIRNIIPDIAISSDFIAGFCNETEKEFEETLTLIEEVKYTTAFLFAYSMREKTAAYRRYSDNVDKKIKIQRLQKMIKLYRIEVERLYKNLIGKQQLVLVEGESKRSVKDLQGRNDGNVKVIFPNEPIPSSNTSTSYKPIQNGDYIVVHICNANSQILRGIPLSKSKVTDFDNRRKLCCKSKEKGISVTIVGGGCATICMTMLLKQNPAIKEIRLIDTDNSLMSPVCDMRHIDTSTTIRHFRKNSILDGLRNTDIVALMDETDFTMGNKGPFMQFVNSSNYVKSVAECMINVCPKALVAVFTHPVTATLPLVSEIYKYSGDWDPNRIFGSAALESMRISAMTATLLDLNPSFISVPIAGGIDSLTVVPLLSRARPFNSFTEENECLLIHQLRSADVKLFETETKGPTLSSGMAAAKFISTLINGMKKQSISITSAYVRSDVLPSCQYMTSEILFGPNGVQQNFGLPKVSPTEISMIGQAAPKKKTTIEILDDLDKKIKDIEQYGQNTELRRKKIVGTLIIYSVALYIITALVFYFYFFPAELYDQIFYMTPLLIFPILILFTKKMVSWYYKRKISRNQEKLATMEKEKKKILDEVTETETYKKAKEILMKFAPDQLRMTPLSPQAPFKQPSSAPETPKIGTPQAVVPSLQAGTELRRRALASSSLSQNLGRIGSPAPVGALSAQPQPPLTPYRTSGKVINAVTPAPKTPLPRPILPQQRSYIDRLVEYVVGDGPNNRYALICRQCDSHNGMALKEEFEYFAFRCCYCNFWNPARKQKPSAPKLEFDTISMTPQRLSLKPSRSVENLSQANATEAENTTTDTDSDIEVVEKPSITPESEENNIEEDGESDDIGTAVLNTTVVESESKKDEGEETENMEVDESPNKE</sequence>
<dbReference type="Pfam" id="PF00056">
    <property type="entry name" value="Ldh_1_N"/>
    <property type="match status" value="1"/>
</dbReference>
<feature type="domain" description="Radical SAM core" evidence="14">
    <location>
        <begin position="303"/>
        <end position="561"/>
    </location>
</feature>
<dbReference type="InterPro" id="IPR023404">
    <property type="entry name" value="rSAM_horseshoe"/>
</dbReference>
<dbReference type="SFLD" id="SFLDG01082">
    <property type="entry name" value="B12-binding_domain_containing"/>
    <property type="match status" value="1"/>
</dbReference>
<evidence type="ECO:0000256" key="4">
    <source>
        <dbReference type="ARBA" id="ARBA00022691"/>
    </source>
</evidence>
<keyword evidence="16" id="KW-1185">Reference proteome</keyword>
<evidence type="ECO:0000256" key="3">
    <source>
        <dbReference type="ARBA" id="ARBA00022485"/>
    </source>
</evidence>
<dbReference type="STRING" id="543379.A0A232F464"/>
<dbReference type="InterPro" id="IPR019273">
    <property type="entry name" value="Lunapark_Znf"/>
</dbReference>
<feature type="region of interest" description="Disordered" evidence="10">
    <location>
        <begin position="1097"/>
        <end position="1117"/>
    </location>
</feature>
<dbReference type="SUPFAM" id="SSF51735">
    <property type="entry name" value="NAD(P)-binding Rossmann-fold domains"/>
    <property type="match status" value="1"/>
</dbReference>
<dbReference type="PROSITE" id="PS51918">
    <property type="entry name" value="RADICAL_SAM"/>
    <property type="match status" value="1"/>
</dbReference>
<evidence type="ECO:0000256" key="2">
    <source>
        <dbReference type="ARBA" id="ARBA00009815"/>
    </source>
</evidence>
<evidence type="ECO:0000313" key="16">
    <source>
        <dbReference type="Proteomes" id="UP000215335"/>
    </source>
</evidence>
<dbReference type="InterPro" id="IPR020612">
    <property type="entry name" value="Methylthiotransferase_CS"/>
</dbReference>
<keyword evidence="11" id="KW-0812">Transmembrane</keyword>
<evidence type="ECO:0000256" key="9">
    <source>
        <dbReference type="ARBA" id="ARBA00074452"/>
    </source>
</evidence>
<dbReference type="GO" id="GO:0080090">
    <property type="term" value="P:regulation of primary metabolic process"/>
    <property type="evidence" value="ECO:0007669"/>
    <property type="project" value="UniProtKB-ARBA"/>
</dbReference>
<dbReference type="FunFam" id="3.80.30.20:FF:000003">
    <property type="entry name" value="CDK5 regulatory subunit-associated protein 1"/>
    <property type="match status" value="1"/>
</dbReference>
<dbReference type="Pfam" id="PF10058">
    <property type="entry name" value="Zn_ribbon_10"/>
    <property type="match status" value="1"/>
</dbReference>
<evidence type="ECO:0000259" key="12">
    <source>
        <dbReference type="PROSITE" id="PS50926"/>
    </source>
</evidence>
<feature type="domain" description="TRAM" evidence="12">
    <location>
        <begin position="564"/>
        <end position="639"/>
    </location>
</feature>
<evidence type="ECO:0000256" key="6">
    <source>
        <dbReference type="ARBA" id="ARBA00023004"/>
    </source>
</evidence>
<keyword evidence="7" id="KW-0411">Iron-sulfur</keyword>
<dbReference type="SFLD" id="SFLDS00029">
    <property type="entry name" value="Radical_SAM"/>
    <property type="match status" value="1"/>
</dbReference>
<dbReference type="InterPro" id="IPR013848">
    <property type="entry name" value="Methylthiotransferase_N"/>
</dbReference>
<evidence type="ECO:0000256" key="8">
    <source>
        <dbReference type="ARBA" id="ARBA00053923"/>
    </source>
</evidence>
<dbReference type="InterPro" id="IPR006463">
    <property type="entry name" value="MiaB_methiolase"/>
</dbReference>
<dbReference type="InterPro" id="IPR001236">
    <property type="entry name" value="Lactate/malate_DH_N"/>
</dbReference>
<dbReference type="SUPFAM" id="SSF56327">
    <property type="entry name" value="LDH C-terminal domain-like"/>
    <property type="match status" value="1"/>
</dbReference>
<dbReference type="PROSITE" id="PS51449">
    <property type="entry name" value="MTTASE_N"/>
    <property type="match status" value="1"/>
</dbReference>
<dbReference type="InterPro" id="IPR007197">
    <property type="entry name" value="rSAM"/>
</dbReference>
<dbReference type="Pfam" id="PF04055">
    <property type="entry name" value="Radical_SAM"/>
    <property type="match status" value="1"/>
</dbReference>
<dbReference type="GO" id="GO:0005829">
    <property type="term" value="C:cytosol"/>
    <property type="evidence" value="ECO:0007669"/>
    <property type="project" value="TreeGrafter"/>
</dbReference>
<evidence type="ECO:0000259" key="14">
    <source>
        <dbReference type="PROSITE" id="PS51918"/>
    </source>
</evidence>
<dbReference type="InterPro" id="IPR015955">
    <property type="entry name" value="Lactate_DH/Glyco_Ohase_4_C"/>
</dbReference>
<feature type="compositionally biased region" description="Acidic residues" evidence="10">
    <location>
        <begin position="1345"/>
        <end position="1360"/>
    </location>
</feature>
<dbReference type="GO" id="GO:0046872">
    <property type="term" value="F:metal ion binding"/>
    <property type="evidence" value="ECO:0007669"/>
    <property type="project" value="UniProtKB-KW"/>
</dbReference>
<keyword evidence="4" id="KW-0949">S-adenosyl-L-methionine</keyword>
<feature type="compositionally biased region" description="Low complexity" evidence="10">
    <location>
        <begin position="1284"/>
        <end position="1295"/>
    </location>
</feature>
<evidence type="ECO:0000256" key="5">
    <source>
        <dbReference type="ARBA" id="ARBA00022723"/>
    </source>
</evidence>
<name>A0A232F464_9HYME</name>
<keyword evidence="6" id="KW-0408">Iron</keyword>
<protein>
    <recommendedName>
        <fullName evidence="9">CDK5RAP1-like protein</fullName>
    </recommendedName>
</protein>
<keyword evidence="11" id="KW-0472">Membrane</keyword>
<dbReference type="GO" id="GO:0035597">
    <property type="term" value="F:tRNA-2-methylthio-N(6)-dimethylallyladenosine(37) synthase activity"/>
    <property type="evidence" value="ECO:0007669"/>
    <property type="project" value="TreeGrafter"/>
</dbReference>
<dbReference type="InterPro" id="IPR058240">
    <property type="entry name" value="rSAM_sf"/>
</dbReference>
<proteinExistence type="inferred from homology"/>
<comment type="caution">
    <text evidence="15">The sequence shown here is derived from an EMBL/GenBank/DDBJ whole genome shotgun (WGS) entry which is preliminary data.</text>
</comment>
<feature type="domain" description="MTTase N-terminal" evidence="13">
    <location>
        <begin position="163"/>
        <end position="279"/>
    </location>
</feature>
<dbReference type="SFLD" id="SFLDF00273">
    <property type="entry name" value="(dimethylallyl)adenosine_tRNA"/>
    <property type="match status" value="1"/>
</dbReference>
<dbReference type="Pfam" id="PF00919">
    <property type="entry name" value="UPF0004"/>
    <property type="match status" value="1"/>
</dbReference>
<dbReference type="Proteomes" id="UP000215335">
    <property type="component" value="Unassembled WGS sequence"/>
</dbReference>
<reference evidence="15 16" key="1">
    <citation type="journal article" date="2017" name="Curr. Biol.">
        <title>The Evolution of Venom by Co-option of Single-Copy Genes.</title>
        <authorList>
            <person name="Martinson E.O."/>
            <person name="Mrinalini"/>
            <person name="Kelkar Y.D."/>
            <person name="Chang C.H."/>
            <person name="Werren J.H."/>
        </authorList>
    </citation>
    <scope>NUCLEOTIDE SEQUENCE [LARGE SCALE GENOMIC DNA]</scope>
    <source>
        <strain evidence="15 16">Alberta</strain>
        <tissue evidence="15">Whole body</tissue>
    </source>
</reference>
<dbReference type="PANTHER" id="PTHR43020:SF2">
    <property type="entry name" value="MITOCHONDRIAL TRNA METHYLTHIOTRANSFERASE CDK5RAP1"/>
    <property type="match status" value="1"/>
</dbReference>
<dbReference type="InterPro" id="IPR006638">
    <property type="entry name" value="Elp3/MiaA/NifB-like_rSAM"/>
</dbReference>
<dbReference type="SMART" id="SM00729">
    <property type="entry name" value="Elp3"/>
    <property type="match status" value="1"/>
</dbReference>
<dbReference type="InterPro" id="IPR022383">
    <property type="entry name" value="Lactate/malate_DH_C"/>
</dbReference>
<dbReference type="Pfam" id="PF02866">
    <property type="entry name" value="Ldh_1_C"/>
    <property type="match status" value="1"/>
</dbReference>
<dbReference type="SUPFAM" id="SSF102114">
    <property type="entry name" value="Radical SAM enzymes"/>
    <property type="match status" value="1"/>
</dbReference>